<dbReference type="Pfam" id="PF21053">
    <property type="entry name" value="BFA1_C"/>
    <property type="match status" value="1"/>
</dbReference>
<dbReference type="Proteomes" id="UP001235849">
    <property type="component" value="Unassembled WGS sequence"/>
</dbReference>
<gene>
    <name evidence="3" type="ORF">PMG25_19010</name>
</gene>
<dbReference type="InterPro" id="IPR022017">
    <property type="entry name" value="BFA1-like_DUF3598"/>
</dbReference>
<name>A0ABT7BC65_9CYAN</name>
<dbReference type="Pfam" id="PF12204">
    <property type="entry name" value="DUF3598_N"/>
    <property type="match status" value="1"/>
</dbReference>
<evidence type="ECO:0000313" key="3">
    <source>
        <dbReference type="EMBL" id="MDJ1176179.1"/>
    </source>
</evidence>
<dbReference type="PANTHER" id="PTHR33404:SF1">
    <property type="entry name" value="SLL0497 PROTEIN"/>
    <property type="match status" value="1"/>
</dbReference>
<evidence type="ECO:0000259" key="2">
    <source>
        <dbReference type="Pfam" id="PF21053"/>
    </source>
</evidence>
<feature type="domain" description="Biogenesis factor required for ATP synthase 1-like C-terminal" evidence="2">
    <location>
        <begin position="137"/>
        <end position="270"/>
    </location>
</feature>
<sequence length="275" mass="31077">MRSQWQNLLENLGTWDGSFTQFSPLGILEKDTPTVVTLEGRNNNQTVYQTVQRFPPGETPPPMLELEYSTLHRNILFFDNGAFSQGSAHYNPVATFGGEFGFIHQQRRLRFVILYQNGYLDQITLIREKLRGTTAPERPLLTVDQLLGTWEGEVVTLYPDLRPPDYTQSSLSVSREGNQIHQTLKSGDFSRTSTATLEGSRLEFSGGYQPVQVLLLPDGGSTTSPVKLESGKPFFLEVGWLLSESDRLRLIRNYDRQGAWESLSLVTERKTDSVL</sequence>
<protein>
    <submittedName>
        <fullName evidence="3">DUF3598 family protein</fullName>
    </submittedName>
</protein>
<comment type="caution">
    <text evidence="3">The sequence shown here is derived from an EMBL/GenBank/DDBJ whole genome shotgun (WGS) entry which is preliminary data.</text>
</comment>
<keyword evidence="4" id="KW-1185">Reference proteome</keyword>
<dbReference type="EMBL" id="JAQOSO010000100">
    <property type="protein sequence ID" value="MDJ1176179.1"/>
    <property type="molecule type" value="Genomic_DNA"/>
</dbReference>
<dbReference type="InterPro" id="IPR048378">
    <property type="entry name" value="BFA1-like_C"/>
</dbReference>
<dbReference type="SUPFAM" id="SSF50814">
    <property type="entry name" value="Lipocalins"/>
    <property type="match status" value="2"/>
</dbReference>
<dbReference type="Gene3D" id="2.40.128.20">
    <property type="match status" value="2"/>
</dbReference>
<proteinExistence type="predicted"/>
<organism evidence="3 4">
    <name type="scientific">Roseofilum capinflatum BLCC-M114</name>
    <dbReference type="NCBI Taxonomy" id="3022440"/>
    <lineage>
        <taxon>Bacteria</taxon>
        <taxon>Bacillati</taxon>
        <taxon>Cyanobacteriota</taxon>
        <taxon>Cyanophyceae</taxon>
        <taxon>Desertifilales</taxon>
        <taxon>Desertifilaceae</taxon>
        <taxon>Roseofilum</taxon>
        <taxon>Roseofilum capinflatum</taxon>
    </lineage>
</organism>
<feature type="domain" description="DUF3598" evidence="1">
    <location>
        <begin position="1"/>
        <end position="133"/>
    </location>
</feature>
<accession>A0ABT7BC65</accession>
<dbReference type="InterPro" id="IPR012674">
    <property type="entry name" value="Calycin"/>
</dbReference>
<evidence type="ECO:0000259" key="1">
    <source>
        <dbReference type="Pfam" id="PF12204"/>
    </source>
</evidence>
<reference evidence="3 4" key="1">
    <citation type="submission" date="2023-01" db="EMBL/GenBank/DDBJ databases">
        <title>Novel diversity within Roseofilum (Cyanobacteria; Desertifilaceae) from marine benthic mats with descriptions of four novel species.</title>
        <authorList>
            <person name="Wang Y."/>
            <person name="Berthold D.E."/>
            <person name="Hu J."/>
            <person name="Lefler F.W."/>
            <person name="Laughinghouse H.D. IV."/>
        </authorList>
    </citation>
    <scope>NUCLEOTIDE SEQUENCE [LARGE SCALE GENOMIC DNA]</scope>
    <source>
        <strain evidence="3 4">BLCC-M114</strain>
    </source>
</reference>
<evidence type="ECO:0000313" key="4">
    <source>
        <dbReference type="Proteomes" id="UP001235849"/>
    </source>
</evidence>
<dbReference type="PANTHER" id="PTHR33404">
    <property type="entry name" value="CELL DIVISION TOPOLOGICAL SPECIFICITY FACTOR HOMOLOG, CHLOROPLASTIC"/>
    <property type="match status" value="1"/>
</dbReference>